<proteinExistence type="predicted"/>
<dbReference type="PANTHER" id="PTHR34107">
    <property type="entry name" value="SLL0198 PROTEIN-RELATED"/>
    <property type="match status" value="1"/>
</dbReference>
<feature type="domain" description="Putative restriction endonuclease" evidence="1">
    <location>
        <begin position="25"/>
        <end position="140"/>
    </location>
</feature>
<dbReference type="InterPro" id="IPR008538">
    <property type="entry name" value="Uma2"/>
</dbReference>
<organism evidence="2 3">
    <name type="scientific">Botrimarina mediterranea</name>
    <dbReference type="NCBI Taxonomy" id="2528022"/>
    <lineage>
        <taxon>Bacteria</taxon>
        <taxon>Pseudomonadati</taxon>
        <taxon>Planctomycetota</taxon>
        <taxon>Planctomycetia</taxon>
        <taxon>Pirellulales</taxon>
        <taxon>Lacipirellulaceae</taxon>
        <taxon>Botrimarina</taxon>
    </lineage>
</organism>
<dbReference type="Pfam" id="PF05685">
    <property type="entry name" value="Uma2"/>
    <property type="match status" value="1"/>
</dbReference>
<dbReference type="InterPro" id="IPR012296">
    <property type="entry name" value="Nuclease_put_TT1808"/>
</dbReference>
<dbReference type="PANTHER" id="PTHR34107:SF4">
    <property type="entry name" value="SLL1222 PROTEIN"/>
    <property type="match status" value="1"/>
</dbReference>
<accession>A0A518KD63</accession>
<dbReference type="SUPFAM" id="SSF52980">
    <property type="entry name" value="Restriction endonuclease-like"/>
    <property type="match status" value="1"/>
</dbReference>
<gene>
    <name evidence="2" type="ORF">Spa11_39610</name>
</gene>
<dbReference type="Proteomes" id="UP000316426">
    <property type="component" value="Chromosome"/>
</dbReference>
<dbReference type="InterPro" id="IPR011335">
    <property type="entry name" value="Restrct_endonuc-II-like"/>
</dbReference>
<protein>
    <recommendedName>
        <fullName evidence="1">Putative restriction endonuclease domain-containing protein</fullName>
    </recommendedName>
</protein>
<evidence type="ECO:0000313" key="3">
    <source>
        <dbReference type="Proteomes" id="UP000316426"/>
    </source>
</evidence>
<dbReference type="Gene3D" id="3.90.1570.10">
    <property type="entry name" value="tt1808, chain A"/>
    <property type="match status" value="1"/>
</dbReference>
<evidence type="ECO:0000313" key="2">
    <source>
        <dbReference type="EMBL" id="QDV75740.1"/>
    </source>
</evidence>
<dbReference type="AlphaFoldDB" id="A0A518KD63"/>
<dbReference type="EMBL" id="CP036349">
    <property type="protein sequence ID" value="QDV75740.1"/>
    <property type="molecule type" value="Genomic_DNA"/>
</dbReference>
<reference evidence="2 3" key="1">
    <citation type="submission" date="2019-02" db="EMBL/GenBank/DDBJ databases">
        <title>Deep-cultivation of Planctomycetes and their phenomic and genomic characterization uncovers novel biology.</title>
        <authorList>
            <person name="Wiegand S."/>
            <person name="Jogler M."/>
            <person name="Boedeker C."/>
            <person name="Pinto D."/>
            <person name="Vollmers J."/>
            <person name="Rivas-Marin E."/>
            <person name="Kohn T."/>
            <person name="Peeters S.H."/>
            <person name="Heuer A."/>
            <person name="Rast P."/>
            <person name="Oberbeckmann S."/>
            <person name="Bunk B."/>
            <person name="Jeske O."/>
            <person name="Meyerdierks A."/>
            <person name="Storesund J.E."/>
            <person name="Kallscheuer N."/>
            <person name="Luecker S."/>
            <person name="Lage O.M."/>
            <person name="Pohl T."/>
            <person name="Merkel B.J."/>
            <person name="Hornburger P."/>
            <person name="Mueller R.-W."/>
            <person name="Bruemmer F."/>
            <person name="Labrenz M."/>
            <person name="Spormann A.M."/>
            <person name="Op den Camp H."/>
            <person name="Overmann J."/>
            <person name="Amann R."/>
            <person name="Jetten M.S.M."/>
            <person name="Mascher T."/>
            <person name="Medema M.H."/>
            <person name="Devos D.P."/>
            <person name="Kaster A.-K."/>
            <person name="Ovreas L."/>
            <person name="Rohde M."/>
            <person name="Galperin M.Y."/>
            <person name="Jogler C."/>
        </authorList>
    </citation>
    <scope>NUCLEOTIDE SEQUENCE [LARGE SCALE GENOMIC DNA]</scope>
    <source>
        <strain evidence="2 3">Spa11</strain>
    </source>
</reference>
<dbReference type="CDD" id="cd06260">
    <property type="entry name" value="DUF820-like"/>
    <property type="match status" value="1"/>
</dbReference>
<sequence>MDWSEIVDNPYLQDLPFKIEQDRYGNILMSPASNWHGRIQVRLAKRLERELSGGEAFVECSVQTAEGVKVPDVVWQSDAHFAVHGDTTPMTVAPEICVEVLSPRNSRAEMDEKRALYLAAGAVEVWSCDKTGKMEFFDLSGQLAESKLAPGFPSHIV</sequence>
<dbReference type="RefSeq" id="WP_145115557.1">
    <property type="nucleotide sequence ID" value="NZ_CP036349.1"/>
</dbReference>
<name>A0A518KD63_9BACT</name>
<evidence type="ECO:0000259" key="1">
    <source>
        <dbReference type="Pfam" id="PF05685"/>
    </source>
</evidence>
<keyword evidence="3" id="KW-1185">Reference proteome</keyword>
<dbReference type="KEGG" id="bmei:Spa11_39610"/>